<comment type="caution">
    <text evidence="2">The sequence shown here is derived from an EMBL/GenBank/DDBJ whole genome shotgun (WGS) entry which is preliminary data.</text>
</comment>
<evidence type="ECO:0000313" key="2">
    <source>
        <dbReference type="EMBL" id="GGT50186.1"/>
    </source>
</evidence>
<dbReference type="InterPro" id="IPR027417">
    <property type="entry name" value="P-loop_NTPase"/>
</dbReference>
<sequence>MGRGDGPALVRICDLAGRPRGTGFVADDRGTVVTGHEAVDGLARLVLHAPAEGPVDAPGARTCLVEAGAVTALPEAGLALVRTEGLGVPPLPVAEHTAVDPGTYVRLAARGWREARVLGTSPVTYTATDRFHLLGEALELAIGFDGSEALRLGGEAAGGPVLDAETGAVLAVLGTALHSARSVAGLAVPLAASAARDPHGPLAALLRRNAATVPGHGRHLNLAGALELTATAAGSAHGADGRSGPVERPDSIREFAFFGASDALVLALTGDPGSGRTTELAALRARRTHGSEPAPTLWLRGADLRAEDTSLADAAARALREAGRIAAASGARGDMTEATPERVAHLSRAAGRPLLLILDGPEEMPPALAHRLPEWTAGTERWLRAHGARLVVGCRPEHWEPAGRLYRPGSLHRPVRPAERLPAALWIGDLPEREAGQAREAYGLPDDALAPADARHPLALRLLAEVRQALPGDVPGRPGRHEILTAHLDLVCLRVAVRIAAASRPAIRGTAVRRLAARVAGQVHEAARRCLGPGQGELDRESFEEVFPWRTGWASAVLTEGLIVPAGAGYRFADEELADWIQGAHLDLDSALHSLVHRWHGSPPKRLPSRPGTRQMATGHVPPPPGSHAGASQVPPPSGPGTAASGHIPPAPGSHTAPPAHRSLPVPRHRIGPVLQALLRLGRDQGPTALAVRLEALIDAVDRLAAVAAGDRPAVAQDPWAPAARIEDARWWGVRLVREVLLRVPDARPLLGVVRGLADRVGSRAGWPGGCEEFGPWFWERLPVGEDERLDLLRRLVPADGPPGTQDRPRYLDTVAELLAAEPRGVQPLLCRWFADDTPLSAAPDATVAAAAQALLHTRRGLAVDDLCEALVSTAHPRADELLTALAEDEPSALCRAVDRWAHDDCRPERRVAAAAYGTLVAAHAVTAADRELLRYAALALLARPGDGALHGPALGLLVRDPHTRSHHLPRALAAYLTGDPHLPAHALAAALTTHPEPVFAAFQARLLHGPGDGAGDVLRALATVTTPALARRAAALVRDYVDHRPEGARHAAAYLDLRLEHGPAARAVLFPLLSGLLRGHPVQVRRALAPVLAAPGTAASRGLRAELLDVLLEYEQYETRDLAVLDAVLRAAALGAARRPESRTRELVHRTGLLLVRTPEGATCFDRRLVELAREVPGFAALVAGWLVADPDDWACVVGPSTRRTVVRLGTPMPMRTESRGHGSLRPA</sequence>
<protein>
    <recommendedName>
        <fullName evidence="4">Serine protease</fullName>
    </recommendedName>
</protein>
<organism evidence="2 3">
    <name type="scientific">Streptomyces purpureus</name>
    <dbReference type="NCBI Taxonomy" id="1951"/>
    <lineage>
        <taxon>Bacteria</taxon>
        <taxon>Bacillati</taxon>
        <taxon>Actinomycetota</taxon>
        <taxon>Actinomycetes</taxon>
        <taxon>Kitasatosporales</taxon>
        <taxon>Streptomycetaceae</taxon>
        <taxon>Streptomyces</taxon>
    </lineage>
</organism>
<keyword evidence="3" id="KW-1185">Reference proteome</keyword>
<name>A0A918LU83_9ACTN</name>
<dbReference type="Proteomes" id="UP000619486">
    <property type="component" value="Unassembled WGS sequence"/>
</dbReference>
<proteinExistence type="predicted"/>
<dbReference type="InterPro" id="IPR009003">
    <property type="entry name" value="Peptidase_S1_PA"/>
</dbReference>
<feature type="region of interest" description="Disordered" evidence="1">
    <location>
        <begin position="601"/>
        <end position="667"/>
    </location>
</feature>
<evidence type="ECO:0000313" key="3">
    <source>
        <dbReference type="Proteomes" id="UP000619486"/>
    </source>
</evidence>
<reference evidence="2" key="1">
    <citation type="journal article" date="2014" name="Int. J. Syst. Evol. Microbiol.">
        <title>Complete genome sequence of Corynebacterium casei LMG S-19264T (=DSM 44701T), isolated from a smear-ripened cheese.</title>
        <authorList>
            <consortium name="US DOE Joint Genome Institute (JGI-PGF)"/>
            <person name="Walter F."/>
            <person name="Albersmeier A."/>
            <person name="Kalinowski J."/>
            <person name="Ruckert C."/>
        </authorList>
    </citation>
    <scope>NUCLEOTIDE SEQUENCE</scope>
    <source>
        <strain evidence="2">JCM 3172</strain>
    </source>
</reference>
<evidence type="ECO:0008006" key="4">
    <source>
        <dbReference type="Google" id="ProtNLM"/>
    </source>
</evidence>
<dbReference type="SUPFAM" id="SSF50494">
    <property type="entry name" value="Trypsin-like serine proteases"/>
    <property type="match status" value="1"/>
</dbReference>
<dbReference type="AlphaFoldDB" id="A0A918LU83"/>
<reference evidence="2" key="2">
    <citation type="submission" date="2020-09" db="EMBL/GenBank/DDBJ databases">
        <authorList>
            <person name="Sun Q."/>
            <person name="Ohkuma M."/>
        </authorList>
    </citation>
    <scope>NUCLEOTIDE SEQUENCE</scope>
    <source>
        <strain evidence="2">JCM 3172</strain>
    </source>
</reference>
<dbReference type="EMBL" id="BMQQ01000022">
    <property type="protein sequence ID" value="GGT50186.1"/>
    <property type="molecule type" value="Genomic_DNA"/>
</dbReference>
<gene>
    <name evidence="2" type="ORF">GCM10014713_50500</name>
</gene>
<evidence type="ECO:0000256" key="1">
    <source>
        <dbReference type="SAM" id="MobiDB-lite"/>
    </source>
</evidence>
<dbReference type="RefSeq" id="WP_189203860.1">
    <property type="nucleotide sequence ID" value="NZ_BMQQ01000022.1"/>
</dbReference>
<dbReference type="SUPFAM" id="SSF52540">
    <property type="entry name" value="P-loop containing nucleoside triphosphate hydrolases"/>
    <property type="match status" value="1"/>
</dbReference>
<accession>A0A918LU83</accession>
<dbReference type="Pfam" id="PF13365">
    <property type="entry name" value="Trypsin_2"/>
    <property type="match status" value="1"/>
</dbReference>